<evidence type="ECO:0000313" key="2">
    <source>
        <dbReference type="Proteomes" id="UP000750711"/>
    </source>
</evidence>
<organism evidence="1 2">
    <name type="scientific">Trichoglossum hirsutum</name>
    <dbReference type="NCBI Taxonomy" id="265104"/>
    <lineage>
        <taxon>Eukaryota</taxon>
        <taxon>Fungi</taxon>
        <taxon>Dikarya</taxon>
        <taxon>Ascomycota</taxon>
        <taxon>Pezizomycotina</taxon>
        <taxon>Geoglossomycetes</taxon>
        <taxon>Geoglossales</taxon>
        <taxon>Geoglossaceae</taxon>
        <taxon>Trichoglossum</taxon>
    </lineage>
</organism>
<protein>
    <submittedName>
        <fullName evidence="1">Uncharacterized protein</fullName>
    </submittedName>
</protein>
<sequence>MASRSALTFADKDPNNYTPQDWVEFLKIAESLGGSSALEKHLDSPTKASPGIKADWPYHAGATMTFKVVNSAYVEVTVVTDEKPPHEGVGHTICSSNPPVEKVGGTLYWKEGLVGTMRLEVHVNVTEKIIVAGWRVNGMLVASFESEKITPKEWGCGGDFTWLLA</sequence>
<comment type="caution">
    <text evidence="1">The sequence shown here is derived from an EMBL/GenBank/DDBJ whole genome shotgun (WGS) entry which is preliminary data.</text>
</comment>
<gene>
    <name evidence="1" type="ORF">GP486_005833</name>
</gene>
<dbReference type="EMBL" id="JAGHQM010001171">
    <property type="protein sequence ID" value="KAH0556243.1"/>
    <property type="molecule type" value="Genomic_DNA"/>
</dbReference>
<accession>A0A9P8L8H8</accession>
<evidence type="ECO:0000313" key="1">
    <source>
        <dbReference type="EMBL" id="KAH0556243.1"/>
    </source>
</evidence>
<proteinExistence type="predicted"/>
<dbReference type="AlphaFoldDB" id="A0A9P8L8H8"/>
<reference evidence="1" key="1">
    <citation type="submission" date="2021-03" db="EMBL/GenBank/DDBJ databases">
        <title>Comparative genomics and phylogenomic investigation of the class Geoglossomycetes provide insights into ecological specialization and systematics.</title>
        <authorList>
            <person name="Melie T."/>
            <person name="Pirro S."/>
            <person name="Miller A.N."/>
            <person name="Quandt A."/>
        </authorList>
    </citation>
    <scope>NUCLEOTIDE SEQUENCE</scope>
    <source>
        <strain evidence="1">CAQ_001_2017</strain>
    </source>
</reference>
<name>A0A9P8L8H8_9PEZI</name>
<keyword evidence="2" id="KW-1185">Reference proteome</keyword>
<dbReference type="Proteomes" id="UP000750711">
    <property type="component" value="Unassembled WGS sequence"/>
</dbReference>